<feature type="compositionally biased region" description="Basic and acidic residues" evidence="1">
    <location>
        <begin position="45"/>
        <end position="59"/>
    </location>
</feature>
<reference evidence="3" key="4">
    <citation type="submission" date="2025-05" db="UniProtKB">
        <authorList>
            <consortium name="EnsemblFungi"/>
        </authorList>
    </citation>
    <scope>IDENTIFICATION</scope>
    <source>
        <strain evidence="3">isolate 1-1 / race 1 (BBBD)</strain>
    </source>
</reference>
<protein>
    <submittedName>
        <fullName evidence="2 3">Uncharacterized protein</fullName>
    </submittedName>
</protein>
<keyword evidence="4" id="KW-1185">Reference proteome</keyword>
<evidence type="ECO:0000313" key="2">
    <source>
        <dbReference type="EMBL" id="OAV91754.1"/>
    </source>
</evidence>
<dbReference type="EnsemblFungi" id="PTTG_27873-t43_1">
    <property type="protein sequence ID" value="PTTG_27873-t43_1-p1"/>
    <property type="gene ID" value="PTTG_27873"/>
</dbReference>
<gene>
    <name evidence="2" type="ORF">PTTG_27873</name>
</gene>
<accession>A0A180GGQ2</accession>
<feature type="region of interest" description="Disordered" evidence="1">
    <location>
        <begin position="1"/>
        <end position="59"/>
    </location>
</feature>
<name>A0A180GGQ2_PUCT1</name>
<dbReference type="EMBL" id="ADAS02000075">
    <property type="protein sequence ID" value="OAV91754.1"/>
    <property type="molecule type" value="Genomic_DNA"/>
</dbReference>
<organism evidence="2">
    <name type="scientific">Puccinia triticina (isolate 1-1 / race 1 (BBBD))</name>
    <name type="common">Brown leaf rust fungus</name>
    <dbReference type="NCBI Taxonomy" id="630390"/>
    <lineage>
        <taxon>Eukaryota</taxon>
        <taxon>Fungi</taxon>
        <taxon>Dikarya</taxon>
        <taxon>Basidiomycota</taxon>
        <taxon>Pucciniomycotina</taxon>
        <taxon>Pucciniomycetes</taxon>
        <taxon>Pucciniales</taxon>
        <taxon>Pucciniaceae</taxon>
        <taxon>Puccinia</taxon>
    </lineage>
</organism>
<evidence type="ECO:0000313" key="4">
    <source>
        <dbReference type="Proteomes" id="UP000005240"/>
    </source>
</evidence>
<proteinExistence type="predicted"/>
<dbReference type="Proteomes" id="UP000005240">
    <property type="component" value="Unassembled WGS sequence"/>
</dbReference>
<dbReference type="VEuPathDB" id="FungiDB:PTTG_27873"/>
<reference evidence="2" key="1">
    <citation type="submission" date="2009-11" db="EMBL/GenBank/DDBJ databases">
        <authorList>
            <consortium name="The Broad Institute Genome Sequencing Platform"/>
            <person name="Ward D."/>
            <person name="Feldgarden M."/>
            <person name="Earl A."/>
            <person name="Young S.K."/>
            <person name="Zeng Q."/>
            <person name="Koehrsen M."/>
            <person name="Alvarado L."/>
            <person name="Berlin A."/>
            <person name="Bochicchio J."/>
            <person name="Borenstein D."/>
            <person name="Chapman S.B."/>
            <person name="Chen Z."/>
            <person name="Engels R."/>
            <person name="Freedman E."/>
            <person name="Gellesch M."/>
            <person name="Goldberg J."/>
            <person name="Griggs A."/>
            <person name="Gujja S."/>
            <person name="Heilman E."/>
            <person name="Heiman D."/>
            <person name="Hepburn T."/>
            <person name="Howarth C."/>
            <person name="Jen D."/>
            <person name="Larson L."/>
            <person name="Lewis B."/>
            <person name="Mehta T."/>
            <person name="Park D."/>
            <person name="Pearson M."/>
            <person name="Roberts A."/>
            <person name="Saif S."/>
            <person name="Shea T."/>
            <person name="Shenoy N."/>
            <person name="Sisk P."/>
            <person name="Stolte C."/>
            <person name="Sykes S."/>
            <person name="Thomson T."/>
            <person name="Walk T."/>
            <person name="White J."/>
            <person name="Yandava C."/>
            <person name="Izard J."/>
            <person name="Baranova O.V."/>
            <person name="Blanton J.M."/>
            <person name="Tanner A.C."/>
            <person name="Dewhirst F.E."/>
            <person name="Haas B."/>
            <person name="Nusbaum C."/>
            <person name="Birren B."/>
        </authorList>
    </citation>
    <scope>NUCLEOTIDE SEQUENCE [LARGE SCALE GENOMIC DNA]</scope>
    <source>
        <strain evidence="2">1-1 BBBD Race 1</strain>
    </source>
</reference>
<sequence>MLPRGSARSDEVGLPSLSGGTADGWSGRVGPTRRAARRPARTARPKSDGRVRPPRDSLYKWSRGRGDEEVFDPIWCESHKNEKKFRKKTSNAYTLLELCMSADLYSVVQAADTFSEAMEELALACGEQSLIKLGDKIYSLIHLDFVPGTSIADHTSKFQSMYTSLKSAQISHPKTQIDTAMAGIFFLKSF</sequence>
<dbReference type="AlphaFoldDB" id="A0A180GGQ2"/>
<evidence type="ECO:0000313" key="3">
    <source>
        <dbReference type="EnsemblFungi" id="PTTG_27873-t43_1-p1"/>
    </source>
</evidence>
<reference evidence="2" key="2">
    <citation type="submission" date="2016-05" db="EMBL/GenBank/DDBJ databases">
        <title>Comparative analysis highlights variable genome content of wheat rusts and divergence of the mating loci.</title>
        <authorList>
            <person name="Cuomo C.A."/>
            <person name="Bakkeren G."/>
            <person name="Szabo L."/>
            <person name="Khalil H."/>
            <person name="Joly D."/>
            <person name="Goldberg J."/>
            <person name="Young S."/>
            <person name="Zeng Q."/>
            <person name="Fellers J."/>
        </authorList>
    </citation>
    <scope>NUCLEOTIDE SEQUENCE [LARGE SCALE GENOMIC DNA]</scope>
    <source>
        <strain evidence="2">1-1 BBBD Race 1</strain>
    </source>
</reference>
<dbReference type="OrthoDB" id="2513590at2759"/>
<evidence type="ECO:0000256" key="1">
    <source>
        <dbReference type="SAM" id="MobiDB-lite"/>
    </source>
</evidence>
<reference evidence="3 4" key="3">
    <citation type="journal article" date="2017" name="G3 (Bethesda)">
        <title>Comparative analysis highlights variable genome content of wheat rusts and divergence of the mating loci.</title>
        <authorList>
            <person name="Cuomo C.A."/>
            <person name="Bakkeren G."/>
            <person name="Khalil H.B."/>
            <person name="Panwar V."/>
            <person name="Joly D."/>
            <person name="Linning R."/>
            <person name="Sakthikumar S."/>
            <person name="Song X."/>
            <person name="Adiconis X."/>
            <person name="Fan L."/>
            <person name="Goldberg J.M."/>
            <person name="Levin J.Z."/>
            <person name="Young S."/>
            <person name="Zeng Q."/>
            <person name="Anikster Y."/>
            <person name="Bruce M."/>
            <person name="Wang M."/>
            <person name="Yin C."/>
            <person name="McCallum B."/>
            <person name="Szabo L.J."/>
            <person name="Hulbert S."/>
            <person name="Chen X."/>
            <person name="Fellers J.P."/>
        </authorList>
    </citation>
    <scope>NUCLEOTIDE SEQUENCE</scope>
    <source>
        <strain evidence="4">Isolate 1-1 / race 1 (BBBD)</strain>
        <strain evidence="3">isolate 1-1 / race 1 (BBBD)</strain>
    </source>
</reference>
<feature type="compositionally biased region" description="Basic residues" evidence="1">
    <location>
        <begin position="34"/>
        <end position="44"/>
    </location>
</feature>